<feature type="compositionally biased region" description="Low complexity" evidence="12">
    <location>
        <begin position="458"/>
        <end position="474"/>
    </location>
</feature>
<evidence type="ECO:0000256" key="6">
    <source>
        <dbReference type="ARBA" id="ARBA00022989"/>
    </source>
</evidence>
<keyword evidence="3" id="KW-0716">Sensory transduction</keyword>
<dbReference type="Pfam" id="PF13853">
    <property type="entry name" value="7tm_4"/>
    <property type="match status" value="1"/>
</dbReference>
<comment type="similarity">
    <text evidence="11">Belongs to the G-protein coupled receptor 1 family.</text>
</comment>
<reference evidence="15" key="1">
    <citation type="submission" date="2023-06" db="EMBL/GenBank/DDBJ databases">
        <title>Reference genome for the Northern bat (Eptesicus nilssonii), a most northern bat species.</title>
        <authorList>
            <person name="Laine V.N."/>
            <person name="Pulliainen A.T."/>
            <person name="Lilley T.M."/>
        </authorList>
    </citation>
    <scope>NUCLEOTIDE SEQUENCE</scope>
    <source>
        <strain evidence="15">BLF_Eptnil</strain>
        <tissue evidence="15">Kidney</tissue>
    </source>
</reference>
<dbReference type="Proteomes" id="UP001177744">
    <property type="component" value="Unassembled WGS sequence"/>
</dbReference>
<dbReference type="GO" id="GO:0004984">
    <property type="term" value="F:olfactory receptor activity"/>
    <property type="evidence" value="ECO:0007669"/>
    <property type="project" value="InterPro"/>
</dbReference>
<dbReference type="PRINTS" id="PR00245">
    <property type="entry name" value="OLFACTORYR"/>
</dbReference>
<feature type="transmembrane region" description="Helical" evidence="13">
    <location>
        <begin position="200"/>
        <end position="226"/>
    </location>
</feature>
<evidence type="ECO:0000256" key="3">
    <source>
        <dbReference type="ARBA" id="ARBA00022606"/>
    </source>
</evidence>
<evidence type="ECO:0000256" key="5">
    <source>
        <dbReference type="ARBA" id="ARBA00022725"/>
    </source>
</evidence>
<dbReference type="AlphaFoldDB" id="A0AA40HHT9"/>
<dbReference type="PANTHER" id="PTHR48001">
    <property type="entry name" value="OLFACTORY RECEPTOR"/>
    <property type="match status" value="1"/>
</dbReference>
<keyword evidence="10 11" id="KW-0807">Transducer</keyword>
<evidence type="ECO:0000256" key="2">
    <source>
        <dbReference type="ARBA" id="ARBA00004141"/>
    </source>
</evidence>
<evidence type="ECO:0000256" key="4">
    <source>
        <dbReference type="ARBA" id="ARBA00022692"/>
    </source>
</evidence>
<keyword evidence="7 11" id="KW-0297">G-protein coupled receptor</keyword>
<dbReference type="Pfam" id="PF00001">
    <property type="entry name" value="7tm_1"/>
    <property type="match status" value="1"/>
</dbReference>
<keyword evidence="5" id="KW-0552">Olfaction</keyword>
<dbReference type="InterPro" id="IPR017452">
    <property type="entry name" value="GPCR_Rhodpsn_7TM"/>
</dbReference>
<evidence type="ECO:0000313" key="15">
    <source>
        <dbReference type="EMBL" id="KAK1331489.1"/>
    </source>
</evidence>
<dbReference type="PROSITE" id="PS50262">
    <property type="entry name" value="G_PROTEIN_RECEP_F1_2"/>
    <property type="match status" value="2"/>
</dbReference>
<evidence type="ECO:0000256" key="10">
    <source>
        <dbReference type="ARBA" id="ARBA00023224"/>
    </source>
</evidence>
<dbReference type="PRINTS" id="PR00237">
    <property type="entry name" value="GPCRRHODOPSN"/>
</dbReference>
<keyword evidence="16" id="KW-1185">Reference proteome</keyword>
<dbReference type="GO" id="GO:0004930">
    <property type="term" value="F:G protein-coupled receptor activity"/>
    <property type="evidence" value="ECO:0007669"/>
    <property type="project" value="UniProtKB-KW"/>
</dbReference>
<feature type="transmembrane region" description="Helical" evidence="13">
    <location>
        <begin position="363"/>
        <end position="386"/>
    </location>
</feature>
<name>A0AA40HHT9_CNENI</name>
<dbReference type="GO" id="GO:0016020">
    <property type="term" value="C:membrane"/>
    <property type="evidence" value="ECO:0007669"/>
    <property type="project" value="UniProtKB-SubCell"/>
</dbReference>
<evidence type="ECO:0000256" key="11">
    <source>
        <dbReference type="RuleBase" id="RU000688"/>
    </source>
</evidence>
<feature type="transmembrane region" description="Helical" evidence="13">
    <location>
        <begin position="332"/>
        <end position="351"/>
    </location>
</feature>
<protein>
    <recommendedName>
        <fullName evidence="14">G-protein coupled receptors family 1 profile domain-containing protein</fullName>
    </recommendedName>
</protein>
<comment type="function">
    <text evidence="1">Putative odorant or sperm cell receptor.</text>
</comment>
<feature type="transmembrane region" description="Helical" evidence="13">
    <location>
        <begin position="130"/>
        <end position="150"/>
    </location>
</feature>
<dbReference type="InterPro" id="IPR000725">
    <property type="entry name" value="Olfact_rcpt"/>
</dbReference>
<keyword evidence="6 13" id="KW-1133">Transmembrane helix</keyword>
<gene>
    <name evidence="15" type="ORF">QTO34_009446</name>
</gene>
<organism evidence="15 16">
    <name type="scientific">Cnephaeus nilssonii</name>
    <name type="common">Northern bat</name>
    <name type="synonym">Eptesicus nilssonii</name>
    <dbReference type="NCBI Taxonomy" id="3371016"/>
    <lineage>
        <taxon>Eukaryota</taxon>
        <taxon>Metazoa</taxon>
        <taxon>Chordata</taxon>
        <taxon>Craniata</taxon>
        <taxon>Vertebrata</taxon>
        <taxon>Euteleostomi</taxon>
        <taxon>Mammalia</taxon>
        <taxon>Eutheria</taxon>
        <taxon>Laurasiatheria</taxon>
        <taxon>Chiroptera</taxon>
        <taxon>Yangochiroptera</taxon>
        <taxon>Vespertilionidae</taxon>
        <taxon>Cnephaeus</taxon>
    </lineage>
</organism>
<feature type="transmembrane region" description="Helical" evidence="13">
    <location>
        <begin position="298"/>
        <end position="320"/>
    </location>
</feature>
<dbReference type="FunFam" id="1.20.1070.10:FF:000410">
    <property type="entry name" value="Olfactory receptor 1348"/>
    <property type="match status" value="1"/>
</dbReference>
<feature type="region of interest" description="Disordered" evidence="12">
    <location>
        <begin position="1"/>
        <end position="27"/>
    </location>
</feature>
<dbReference type="Gene3D" id="1.20.1070.10">
    <property type="entry name" value="Rhodopsin 7-helix transmembrane proteins"/>
    <property type="match status" value="2"/>
</dbReference>
<proteinExistence type="inferred from homology"/>
<keyword evidence="9 11" id="KW-0675">Receptor</keyword>
<feature type="compositionally biased region" description="Polar residues" evidence="12">
    <location>
        <begin position="1"/>
        <end position="10"/>
    </location>
</feature>
<dbReference type="FunFam" id="1.20.1070.10:FF:000009">
    <property type="entry name" value="Olfactory receptor"/>
    <property type="match status" value="1"/>
</dbReference>
<sequence length="679" mass="75532">MFSSWIYRSNSKQDEETPKEETPTLVPSPELQAQLSLNFQTRNHLQLVSNLPQLLRGLWSQVLGGSLQMGWENLTSVSEFFLLGLPAQPEQQEVLFGLFLSMYLITVAGNLLIILAIIADAQLHTPMYFFLVNLSLADTCFVSTTVPKMLANIWIQNQVISYAGCLSQLYFFMLFGMLEAFLLAVMAYDRYVAICHPLHYIMVMSPGLCVFLVSASWIMTALSSLLHTLLMNSLSFCADHEIPHFFCDINPLLSLSCTDPFINELVIFTIGSLTAPDLANPHLFVWEVHNESPEDQQVLFWMFLFMYLVTVVGNGLIILAIGSDVHLHTPMYLFLANLSFTDLFFVTNTVPKILVNLQSLNKAISYTGCLTQLHFLVFLVTLDNFILATMAYDHYMVICHPLHYVTAMSPRLFPWLQEEITEQMSSRCNHGTVLGVIQLRDIAVEMPGQGRLGPPPRALAAQLLPDSSPGSRAARPPPAASKLPKRRLAAPEACLCGSTAMAQTLSSRRRWQHELSVLPAQSPPQPPRIPPPVSPAGPIMGLTQAAAQDLGPQASQELRRVAHKLQSSTGPPFSSKHGKMQQYIRRPGGRHINCPVDTTSLCSLGYRQGWKVDLSVQRCRWRSAECGRTLSSLASALRISSLVNVRLHSLGTQGGLERKEDWCKGRSQAAPTTLISREE</sequence>
<dbReference type="InterPro" id="IPR000276">
    <property type="entry name" value="GPCR_Rhodpsn"/>
</dbReference>
<feature type="region of interest" description="Disordered" evidence="12">
    <location>
        <begin position="448"/>
        <end position="486"/>
    </location>
</feature>
<feature type="transmembrane region" description="Helical" evidence="13">
    <location>
        <begin position="94"/>
        <end position="118"/>
    </location>
</feature>
<evidence type="ECO:0000313" key="16">
    <source>
        <dbReference type="Proteomes" id="UP001177744"/>
    </source>
</evidence>
<evidence type="ECO:0000256" key="13">
    <source>
        <dbReference type="SAM" id="Phobius"/>
    </source>
</evidence>
<dbReference type="PROSITE" id="PS00237">
    <property type="entry name" value="G_PROTEIN_RECEP_F1_1"/>
    <property type="match status" value="1"/>
</dbReference>
<comment type="subcellular location">
    <subcellularLocation>
        <location evidence="2">Membrane</location>
        <topology evidence="2">Multi-pass membrane protein</topology>
    </subcellularLocation>
</comment>
<evidence type="ECO:0000256" key="12">
    <source>
        <dbReference type="SAM" id="MobiDB-lite"/>
    </source>
</evidence>
<feature type="compositionally biased region" description="Basic and acidic residues" evidence="12">
    <location>
        <begin position="11"/>
        <end position="22"/>
    </location>
</feature>
<evidence type="ECO:0000256" key="1">
    <source>
        <dbReference type="ARBA" id="ARBA00003929"/>
    </source>
</evidence>
<evidence type="ECO:0000256" key="8">
    <source>
        <dbReference type="ARBA" id="ARBA00023136"/>
    </source>
</evidence>
<feature type="domain" description="G-protein coupled receptors family 1 profile" evidence="14">
    <location>
        <begin position="109"/>
        <end position="308"/>
    </location>
</feature>
<accession>A0AA40HHT9</accession>
<keyword evidence="4 11" id="KW-0812">Transmembrane</keyword>
<feature type="domain" description="G-protein coupled receptors family 1 profile" evidence="14">
    <location>
        <begin position="313"/>
        <end position="411"/>
    </location>
</feature>
<evidence type="ECO:0000259" key="14">
    <source>
        <dbReference type="PROSITE" id="PS50262"/>
    </source>
</evidence>
<dbReference type="SUPFAM" id="SSF81321">
    <property type="entry name" value="Family A G protein-coupled receptor-like"/>
    <property type="match status" value="2"/>
</dbReference>
<dbReference type="EMBL" id="JAULJE010000020">
    <property type="protein sequence ID" value="KAK1331489.1"/>
    <property type="molecule type" value="Genomic_DNA"/>
</dbReference>
<keyword evidence="8 13" id="KW-0472">Membrane</keyword>
<comment type="caution">
    <text evidence="15">The sequence shown here is derived from an EMBL/GenBank/DDBJ whole genome shotgun (WGS) entry which is preliminary data.</text>
</comment>
<evidence type="ECO:0000256" key="9">
    <source>
        <dbReference type="ARBA" id="ARBA00023170"/>
    </source>
</evidence>
<feature type="transmembrane region" description="Helical" evidence="13">
    <location>
        <begin position="170"/>
        <end position="188"/>
    </location>
</feature>
<evidence type="ECO:0000256" key="7">
    <source>
        <dbReference type="ARBA" id="ARBA00023040"/>
    </source>
</evidence>